<gene>
    <name evidence="1" type="ORF">EDS130_LOCUS25138</name>
    <name evidence="2" type="ORF">XAT740_LOCUS44696</name>
</gene>
<organism evidence="2 3">
    <name type="scientific">Adineta ricciae</name>
    <name type="common">Rotifer</name>
    <dbReference type="NCBI Taxonomy" id="249248"/>
    <lineage>
        <taxon>Eukaryota</taxon>
        <taxon>Metazoa</taxon>
        <taxon>Spiralia</taxon>
        <taxon>Gnathifera</taxon>
        <taxon>Rotifera</taxon>
        <taxon>Eurotatoria</taxon>
        <taxon>Bdelloidea</taxon>
        <taxon>Adinetida</taxon>
        <taxon>Adinetidae</taxon>
        <taxon>Adineta</taxon>
    </lineage>
</organism>
<protein>
    <submittedName>
        <fullName evidence="2">Uncharacterized protein</fullName>
    </submittedName>
</protein>
<evidence type="ECO:0000313" key="1">
    <source>
        <dbReference type="EMBL" id="CAF1196941.1"/>
    </source>
</evidence>
<dbReference type="EMBL" id="CAJNOJ010000146">
    <property type="protein sequence ID" value="CAF1196941.1"/>
    <property type="molecule type" value="Genomic_DNA"/>
</dbReference>
<sequence length="186" mass="21200">MGSMSSTCCGRQQRPKLITIIHDGSAQTRYPLTSCLKNSFYHPQHTNRNSMVRFRSADVNKSSQNYVSIRTEPLRVRSRPSILRNISSQYTTNNSSHRVRRSASMPVNTFVIDISKRQVRVGQPVSMNIRHVVFDVSEDSSPTTDPTCTKNNLLESIPRVCDKYPSLLNSNCRQAIRKTLHTNFQI</sequence>
<proteinExistence type="predicted"/>
<dbReference type="Proteomes" id="UP000663828">
    <property type="component" value="Unassembled WGS sequence"/>
</dbReference>
<dbReference type="Proteomes" id="UP000663852">
    <property type="component" value="Unassembled WGS sequence"/>
</dbReference>
<accession>A0A815YQH5</accession>
<dbReference type="AlphaFoldDB" id="A0A815YQH5"/>
<name>A0A815YQH5_ADIRI</name>
<evidence type="ECO:0000313" key="3">
    <source>
        <dbReference type="Proteomes" id="UP000663828"/>
    </source>
</evidence>
<dbReference type="EMBL" id="CAJNOR010005706">
    <property type="protein sequence ID" value="CAF1573308.1"/>
    <property type="molecule type" value="Genomic_DNA"/>
</dbReference>
<dbReference type="OrthoDB" id="10005405at2759"/>
<reference evidence="2" key="1">
    <citation type="submission" date="2021-02" db="EMBL/GenBank/DDBJ databases">
        <authorList>
            <person name="Nowell W R."/>
        </authorList>
    </citation>
    <scope>NUCLEOTIDE SEQUENCE</scope>
</reference>
<evidence type="ECO:0000313" key="2">
    <source>
        <dbReference type="EMBL" id="CAF1573308.1"/>
    </source>
</evidence>
<keyword evidence="3" id="KW-1185">Reference proteome</keyword>
<comment type="caution">
    <text evidence="2">The sequence shown here is derived from an EMBL/GenBank/DDBJ whole genome shotgun (WGS) entry which is preliminary data.</text>
</comment>